<dbReference type="PANTHER" id="PTHR30349">
    <property type="entry name" value="PHAGE INTEGRASE-RELATED"/>
    <property type="match status" value="1"/>
</dbReference>
<dbReference type="RefSeq" id="WP_244682538.1">
    <property type="nucleotide sequence ID" value="NZ_JALIRM010000011.1"/>
</dbReference>
<organism evidence="8 9">
    <name type="scientific">Lederbergia wuyishanensis</name>
    <dbReference type="NCBI Taxonomy" id="1347903"/>
    <lineage>
        <taxon>Bacteria</taxon>
        <taxon>Bacillati</taxon>
        <taxon>Bacillota</taxon>
        <taxon>Bacilli</taxon>
        <taxon>Bacillales</taxon>
        <taxon>Bacillaceae</taxon>
        <taxon>Lederbergia</taxon>
    </lineage>
</organism>
<keyword evidence="9" id="KW-1185">Reference proteome</keyword>
<gene>
    <name evidence="8" type="ORF">J2S14_003112</name>
</gene>
<proteinExistence type="inferred from homology"/>
<name>A0ABU0D785_9BACI</name>
<protein>
    <submittedName>
        <fullName evidence="8">Integrase</fullName>
    </submittedName>
</protein>
<dbReference type="SUPFAM" id="SSF56349">
    <property type="entry name" value="DNA breaking-rejoining enzymes"/>
    <property type="match status" value="1"/>
</dbReference>
<dbReference type="Pfam" id="PF14659">
    <property type="entry name" value="Phage_int_SAM_3"/>
    <property type="match status" value="1"/>
</dbReference>
<dbReference type="InterPro" id="IPR002104">
    <property type="entry name" value="Integrase_catalytic"/>
</dbReference>
<dbReference type="CDD" id="cd01189">
    <property type="entry name" value="INT_ICEBs1_C_like"/>
    <property type="match status" value="1"/>
</dbReference>
<evidence type="ECO:0000313" key="8">
    <source>
        <dbReference type="EMBL" id="MDQ0344271.1"/>
    </source>
</evidence>
<dbReference type="InterPro" id="IPR013762">
    <property type="entry name" value="Integrase-like_cat_sf"/>
</dbReference>
<dbReference type="PROSITE" id="PS51900">
    <property type="entry name" value="CB"/>
    <property type="match status" value="1"/>
</dbReference>
<evidence type="ECO:0000259" key="6">
    <source>
        <dbReference type="PROSITE" id="PS51898"/>
    </source>
</evidence>
<evidence type="ECO:0000256" key="3">
    <source>
        <dbReference type="ARBA" id="ARBA00023125"/>
    </source>
</evidence>
<keyword evidence="4" id="KW-0233">DNA recombination</keyword>
<comment type="similarity">
    <text evidence="1">Belongs to the 'phage' integrase family.</text>
</comment>
<evidence type="ECO:0000256" key="2">
    <source>
        <dbReference type="ARBA" id="ARBA00022908"/>
    </source>
</evidence>
<dbReference type="PANTHER" id="PTHR30349:SF64">
    <property type="entry name" value="PROPHAGE INTEGRASE INTD-RELATED"/>
    <property type="match status" value="1"/>
</dbReference>
<sequence length="401" mass="46478">MASFQSYKTKNGERYMFKIYTGIDPATGKRKHTTRRGFKSLGEARTAARHMENEIEAGNSLKDIPITFKEFSELWISLYQEERGVKPGTIRIRRHEINNLLPYFKNIKMADITQQQYQNALGKLNQKFARNTLDGIHRTGRMIFRKALEKEIIKKDPTEFAYIPRKAQTVEELESFYELPKYMEKEDLALFLKTAKENGLDLDFEIFVTLAYTGIRIGELCPLKKTDLIKNNDGGYSLSITKTYYNPTNNIKSFKLVTPKTKSSRRIIDIDNLVVRCLKSVIERNEEIKRIAGKDYLDEGFIFVNNGTNPGYPLYVKIIQQRMRRVLKLAKLNESLTPHSLRHTHTSLLAEAGVSLERIMERLGHSDDDITKKVYLHTTEAVRKRDSEKFGNLMKSVLDFE</sequence>
<reference evidence="8 9" key="1">
    <citation type="submission" date="2023-07" db="EMBL/GenBank/DDBJ databases">
        <title>Genomic Encyclopedia of Type Strains, Phase IV (KMG-IV): sequencing the most valuable type-strain genomes for metagenomic binning, comparative biology and taxonomic classification.</title>
        <authorList>
            <person name="Goeker M."/>
        </authorList>
    </citation>
    <scope>NUCLEOTIDE SEQUENCE [LARGE SCALE GENOMIC DNA]</scope>
    <source>
        <strain evidence="8 9">DSM 27848</strain>
    </source>
</reference>
<dbReference type="Gene3D" id="1.10.443.10">
    <property type="entry name" value="Intergrase catalytic core"/>
    <property type="match status" value="1"/>
</dbReference>
<evidence type="ECO:0000256" key="5">
    <source>
        <dbReference type="PROSITE-ProRule" id="PRU01248"/>
    </source>
</evidence>
<dbReference type="Pfam" id="PF14657">
    <property type="entry name" value="Arm-DNA-bind_4"/>
    <property type="match status" value="1"/>
</dbReference>
<dbReference type="InterPro" id="IPR044068">
    <property type="entry name" value="CB"/>
</dbReference>
<comment type="caution">
    <text evidence="8">The sequence shown here is derived from an EMBL/GenBank/DDBJ whole genome shotgun (WGS) entry which is preliminary data.</text>
</comment>
<dbReference type="Gene3D" id="1.10.150.130">
    <property type="match status" value="1"/>
</dbReference>
<evidence type="ECO:0000256" key="4">
    <source>
        <dbReference type="ARBA" id="ARBA00023172"/>
    </source>
</evidence>
<dbReference type="InterPro" id="IPR050090">
    <property type="entry name" value="Tyrosine_recombinase_XerCD"/>
</dbReference>
<dbReference type="EMBL" id="JAUSUO010000008">
    <property type="protein sequence ID" value="MDQ0344271.1"/>
    <property type="molecule type" value="Genomic_DNA"/>
</dbReference>
<accession>A0ABU0D785</accession>
<evidence type="ECO:0000259" key="7">
    <source>
        <dbReference type="PROSITE" id="PS51900"/>
    </source>
</evidence>
<dbReference type="Proteomes" id="UP001232343">
    <property type="component" value="Unassembled WGS sequence"/>
</dbReference>
<dbReference type="PROSITE" id="PS51898">
    <property type="entry name" value="TYR_RECOMBINASE"/>
    <property type="match status" value="1"/>
</dbReference>
<keyword evidence="3 5" id="KW-0238">DNA-binding</keyword>
<dbReference type="InterPro" id="IPR011010">
    <property type="entry name" value="DNA_brk_join_enz"/>
</dbReference>
<feature type="domain" description="Tyr recombinase" evidence="6">
    <location>
        <begin position="178"/>
        <end position="389"/>
    </location>
</feature>
<dbReference type="InterPro" id="IPR010998">
    <property type="entry name" value="Integrase_recombinase_N"/>
</dbReference>
<evidence type="ECO:0000256" key="1">
    <source>
        <dbReference type="ARBA" id="ARBA00008857"/>
    </source>
</evidence>
<dbReference type="InterPro" id="IPR028259">
    <property type="entry name" value="AP2-like_int_N"/>
</dbReference>
<dbReference type="Pfam" id="PF00589">
    <property type="entry name" value="Phage_integrase"/>
    <property type="match status" value="1"/>
</dbReference>
<feature type="domain" description="Core-binding (CB)" evidence="7">
    <location>
        <begin position="66"/>
        <end position="148"/>
    </location>
</feature>
<evidence type="ECO:0000313" key="9">
    <source>
        <dbReference type="Proteomes" id="UP001232343"/>
    </source>
</evidence>
<keyword evidence="2" id="KW-0229">DNA integration</keyword>
<dbReference type="InterPro" id="IPR004107">
    <property type="entry name" value="Integrase_SAM-like_N"/>
</dbReference>